<dbReference type="InterPro" id="IPR018790">
    <property type="entry name" value="DUF2358"/>
</dbReference>
<proteinExistence type="predicted"/>
<organism evidence="1 2">
    <name type="scientific">Drouetiella hepatica Uher 2000/2452</name>
    <dbReference type="NCBI Taxonomy" id="904376"/>
    <lineage>
        <taxon>Bacteria</taxon>
        <taxon>Bacillati</taxon>
        <taxon>Cyanobacteriota</taxon>
        <taxon>Cyanophyceae</taxon>
        <taxon>Oculatellales</taxon>
        <taxon>Oculatellaceae</taxon>
        <taxon>Drouetiella</taxon>
    </lineage>
</organism>
<reference evidence="1" key="2">
    <citation type="journal article" date="2022" name="Microbiol. Resour. Announc.">
        <title>Metagenome Sequencing to Explore Phylogenomics of Terrestrial Cyanobacteria.</title>
        <authorList>
            <person name="Ward R.D."/>
            <person name="Stajich J.E."/>
            <person name="Johansen J.R."/>
            <person name="Huntemann M."/>
            <person name="Clum A."/>
            <person name="Foster B."/>
            <person name="Foster B."/>
            <person name="Roux S."/>
            <person name="Palaniappan K."/>
            <person name="Varghese N."/>
            <person name="Mukherjee S."/>
            <person name="Reddy T.B.K."/>
            <person name="Daum C."/>
            <person name="Copeland A."/>
            <person name="Chen I.A."/>
            <person name="Ivanova N.N."/>
            <person name="Kyrpides N.C."/>
            <person name="Shapiro N."/>
            <person name="Eloe-Fadrosh E.A."/>
            <person name="Pietrasiak N."/>
        </authorList>
    </citation>
    <scope>NUCLEOTIDE SEQUENCE</scope>
    <source>
        <strain evidence="1">UHER 2000/2452</strain>
    </source>
</reference>
<dbReference type="Gene3D" id="3.10.450.50">
    <property type="match status" value="1"/>
</dbReference>
<comment type="caution">
    <text evidence="1">The sequence shown here is derived from an EMBL/GenBank/DDBJ whole genome shotgun (WGS) entry which is preliminary data.</text>
</comment>
<name>A0A951UL44_9CYAN</name>
<gene>
    <name evidence="1" type="ORF">KME15_04395</name>
</gene>
<dbReference type="EMBL" id="JAHHHD010000003">
    <property type="protein sequence ID" value="MBW4657890.1"/>
    <property type="molecule type" value="Genomic_DNA"/>
</dbReference>
<dbReference type="AlphaFoldDB" id="A0A951UL44"/>
<reference evidence="1" key="1">
    <citation type="submission" date="2021-05" db="EMBL/GenBank/DDBJ databases">
        <authorList>
            <person name="Pietrasiak N."/>
            <person name="Ward R."/>
            <person name="Stajich J.E."/>
            <person name="Kurbessoian T."/>
        </authorList>
    </citation>
    <scope>NUCLEOTIDE SEQUENCE</scope>
    <source>
        <strain evidence="1">UHER 2000/2452</strain>
    </source>
</reference>
<dbReference type="PANTHER" id="PTHR34123:SF1">
    <property type="entry name" value="OS04G0578200 PROTEIN"/>
    <property type="match status" value="1"/>
</dbReference>
<dbReference type="Proteomes" id="UP000757435">
    <property type="component" value="Unassembled WGS sequence"/>
</dbReference>
<dbReference type="InterPro" id="IPR032710">
    <property type="entry name" value="NTF2-like_dom_sf"/>
</dbReference>
<dbReference type="Pfam" id="PF10184">
    <property type="entry name" value="DUF2358"/>
    <property type="match status" value="1"/>
</dbReference>
<evidence type="ECO:0000313" key="2">
    <source>
        <dbReference type="Proteomes" id="UP000757435"/>
    </source>
</evidence>
<dbReference type="SUPFAM" id="SSF54427">
    <property type="entry name" value="NTF2-like"/>
    <property type="match status" value="1"/>
</dbReference>
<protein>
    <submittedName>
        <fullName evidence="1">DUF2358 domain-containing protein</fullName>
    </submittedName>
</protein>
<evidence type="ECO:0000313" key="1">
    <source>
        <dbReference type="EMBL" id="MBW4657890.1"/>
    </source>
</evidence>
<dbReference type="PANTHER" id="PTHR34123">
    <property type="entry name" value="OS04G0578200 PROTEIN"/>
    <property type="match status" value="1"/>
</dbReference>
<accession>A0A951UL44</accession>
<sequence length="131" mass="15736">MDILEILKADYRKFPQDQTYGVYASDVYFKDPMNEFRGCDRYRQMIGFINTWFIDPQLDLHDIQQTDDQIRTDWTLSWTTPLPWKPRTQIPGWSELTLNSEGLICAHVDYWHCSRLDVLSQQFRRRSQSKP</sequence>